<dbReference type="AlphaFoldDB" id="A0A284S3G2"/>
<accession>A0A284S3G2</accession>
<gene>
    <name evidence="2" type="ORF">ARMOST_19046</name>
</gene>
<name>A0A284S3G2_ARMOS</name>
<proteinExistence type="predicted"/>
<protein>
    <recommendedName>
        <fullName evidence="4">Retrotransposon gag domain-containing protein</fullName>
    </recommendedName>
</protein>
<evidence type="ECO:0000313" key="2">
    <source>
        <dbReference type="EMBL" id="SJL15545.1"/>
    </source>
</evidence>
<evidence type="ECO:0008006" key="4">
    <source>
        <dbReference type="Google" id="ProtNLM"/>
    </source>
</evidence>
<dbReference type="EMBL" id="FUEG01000029">
    <property type="protein sequence ID" value="SJL15545.1"/>
    <property type="molecule type" value="Genomic_DNA"/>
</dbReference>
<feature type="compositionally biased region" description="Polar residues" evidence="1">
    <location>
        <begin position="141"/>
        <end position="156"/>
    </location>
</feature>
<dbReference type="STRING" id="47428.A0A284S3G2"/>
<keyword evidence="3" id="KW-1185">Reference proteome</keyword>
<evidence type="ECO:0000256" key="1">
    <source>
        <dbReference type="SAM" id="MobiDB-lite"/>
    </source>
</evidence>
<reference evidence="3" key="1">
    <citation type="journal article" date="2017" name="Nat. Ecol. Evol.">
        <title>Genome expansion and lineage-specific genetic innovations in the forest pathogenic fungi Armillaria.</title>
        <authorList>
            <person name="Sipos G."/>
            <person name="Prasanna A.N."/>
            <person name="Walter M.C."/>
            <person name="O'Connor E."/>
            <person name="Balint B."/>
            <person name="Krizsan K."/>
            <person name="Kiss B."/>
            <person name="Hess J."/>
            <person name="Varga T."/>
            <person name="Slot J."/>
            <person name="Riley R."/>
            <person name="Boka B."/>
            <person name="Rigling D."/>
            <person name="Barry K."/>
            <person name="Lee J."/>
            <person name="Mihaltcheva S."/>
            <person name="LaButti K."/>
            <person name="Lipzen A."/>
            <person name="Waldron R."/>
            <person name="Moloney N.M."/>
            <person name="Sperisen C."/>
            <person name="Kredics L."/>
            <person name="Vagvoelgyi C."/>
            <person name="Patrignani A."/>
            <person name="Fitzpatrick D."/>
            <person name="Nagy I."/>
            <person name="Doyle S."/>
            <person name="Anderson J.B."/>
            <person name="Grigoriev I.V."/>
            <person name="Gueldener U."/>
            <person name="Muensterkoetter M."/>
            <person name="Nagy L.G."/>
        </authorList>
    </citation>
    <scope>NUCLEOTIDE SEQUENCE [LARGE SCALE GENOMIC DNA]</scope>
    <source>
        <strain evidence="3">C18/9</strain>
    </source>
</reference>
<feature type="region of interest" description="Disordered" evidence="1">
    <location>
        <begin position="141"/>
        <end position="181"/>
    </location>
</feature>
<evidence type="ECO:0000313" key="3">
    <source>
        <dbReference type="Proteomes" id="UP000219338"/>
    </source>
</evidence>
<feature type="region of interest" description="Disordered" evidence="1">
    <location>
        <begin position="98"/>
        <end position="118"/>
    </location>
</feature>
<sequence>MTQWTGTSLSIGGIQLNELDTRPASPRESLPIETGWYTLLQPGSQWSDYDHKWSMNSGPWSNSYLSWHDERETASTWMDEMIFDRFDDDGRDYGGTMSTFPDPSQIPPPTPESDNTANTMAQRPVTSMREVTMQELVEVMTSSTTKQRQGQSPRSWTTAPAVTPEPLPTPLEEGRPIFGPSTTIRLRTTTTAPPTSRLPKVFKGEHEDIKRFFGDCIMYFKMFSSYFLLPSQMIPFAASLFDGLAKKWWVHKCQELWSDSAVDTVPTQFQYPTWTEFVNMVNIQFWDPAVEEVHEKKMFDLRMGNGPATHYFQELETQAMLAGLHNNERKRGMMV</sequence>
<organism evidence="2 3">
    <name type="scientific">Armillaria ostoyae</name>
    <name type="common">Armillaria root rot fungus</name>
    <dbReference type="NCBI Taxonomy" id="47428"/>
    <lineage>
        <taxon>Eukaryota</taxon>
        <taxon>Fungi</taxon>
        <taxon>Dikarya</taxon>
        <taxon>Basidiomycota</taxon>
        <taxon>Agaricomycotina</taxon>
        <taxon>Agaricomycetes</taxon>
        <taxon>Agaricomycetidae</taxon>
        <taxon>Agaricales</taxon>
        <taxon>Marasmiineae</taxon>
        <taxon>Physalacriaceae</taxon>
        <taxon>Armillaria</taxon>
    </lineage>
</organism>
<dbReference type="Proteomes" id="UP000219338">
    <property type="component" value="Unassembled WGS sequence"/>
</dbReference>